<dbReference type="InterPro" id="IPR036957">
    <property type="entry name" value="Znf_PARP_sf"/>
</dbReference>
<dbReference type="Pfam" id="PF01068">
    <property type="entry name" value="DNA_ligase_A_M"/>
    <property type="match status" value="1"/>
</dbReference>
<evidence type="ECO:0000256" key="7">
    <source>
        <dbReference type="ARBA" id="ARBA00022723"/>
    </source>
</evidence>
<dbReference type="GO" id="GO:0003677">
    <property type="term" value="F:DNA binding"/>
    <property type="evidence" value="ECO:0007669"/>
    <property type="project" value="InterPro"/>
</dbReference>
<dbReference type="FunFam" id="2.40.50.140:FF:000085">
    <property type="entry name" value="DNA ligase"/>
    <property type="match status" value="1"/>
</dbReference>
<dbReference type="PROSITE" id="PS50064">
    <property type="entry name" value="ZF_PARP_2"/>
    <property type="match status" value="1"/>
</dbReference>
<feature type="domain" description="PARP-type" evidence="22">
    <location>
        <begin position="14"/>
        <end position="96"/>
    </location>
</feature>
<evidence type="ECO:0000259" key="24">
    <source>
        <dbReference type="PROSITE" id="PS50172"/>
    </source>
</evidence>
<dbReference type="InterPro" id="IPR036599">
    <property type="entry name" value="DNA_ligase_N_sf"/>
</dbReference>
<evidence type="ECO:0000256" key="19">
    <source>
        <dbReference type="RuleBase" id="RU000617"/>
    </source>
</evidence>
<feature type="domain" description="BRCT" evidence="24">
    <location>
        <begin position="818"/>
        <end position="914"/>
    </location>
</feature>
<evidence type="ECO:0000259" key="23">
    <source>
        <dbReference type="PROSITE" id="PS50160"/>
    </source>
</evidence>
<dbReference type="InterPro" id="IPR001510">
    <property type="entry name" value="Znf_PARP"/>
</dbReference>
<evidence type="ECO:0000256" key="3">
    <source>
        <dbReference type="ARBA" id="ARBA00007572"/>
    </source>
</evidence>
<dbReference type="GO" id="GO:0006273">
    <property type="term" value="P:lagging strand elongation"/>
    <property type="evidence" value="ECO:0007669"/>
    <property type="project" value="TreeGrafter"/>
</dbReference>
<dbReference type="Pfam" id="PF04675">
    <property type="entry name" value="DNA_ligase_A_N"/>
    <property type="match status" value="1"/>
</dbReference>
<dbReference type="PANTHER" id="PTHR45674:SF9">
    <property type="entry name" value="DNA LIGASE 3"/>
    <property type="match status" value="1"/>
</dbReference>
<evidence type="ECO:0000256" key="15">
    <source>
        <dbReference type="ARBA" id="ARBA00023204"/>
    </source>
</evidence>
<keyword evidence="13" id="KW-0460">Magnesium</keyword>
<evidence type="ECO:0000256" key="13">
    <source>
        <dbReference type="ARBA" id="ARBA00022842"/>
    </source>
</evidence>
<dbReference type="GO" id="GO:0006302">
    <property type="term" value="P:double-strand break repair"/>
    <property type="evidence" value="ECO:0007669"/>
    <property type="project" value="TreeGrafter"/>
</dbReference>
<dbReference type="SMART" id="SM01336">
    <property type="entry name" value="zf-PARP"/>
    <property type="match status" value="1"/>
</dbReference>
<comment type="cofactor">
    <cofactor evidence="1">
        <name>Mg(2+)</name>
        <dbReference type="ChEBI" id="CHEBI:18420"/>
    </cofactor>
</comment>
<dbReference type="Gene3D" id="3.30.470.30">
    <property type="entry name" value="DNA ligase/mRNA capping enzyme"/>
    <property type="match status" value="1"/>
</dbReference>
<dbReference type="InterPro" id="IPR001357">
    <property type="entry name" value="BRCT_dom"/>
</dbReference>
<evidence type="ECO:0000256" key="8">
    <source>
        <dbReference type="ARBA" id="ARBA00022741"/>
    </source>
</evidence>
<feature type="region of interest" description="Disordered" evidence="21">
    <location>
        <begin position="724"/>
        <end position="814"/>
    </location>
</feature>
<dbReference type="CDD" id="cd07902">
    <property type="entry name" value="Adenylation_DNA_ligase_III"/>
    <property type="match status" value="1"/>
</dbReference>
<keyword evidence="7" id="KW-0479">Metal-binding</keyword>
<dbReference type="CDD" id="cd07967">
    <property type="entry name" value="OBF_DNA_ligase_III"/>
    <property type="match status" value="1"/>
</dbReference>
<keyword evidence="14 19" id="KW-0233">DNA recombination</keyword>
<keyword evidence="6" id="KW-0235">DNA replication</keyword>
<dbReference type="PROSITE" id="PS00333">
    <property type="entry name" value="DNA_LIGASE_A2"/>
    <property type="match status" value="1"/>
</dbReference>
<organism evidence="25">
    <name type="scientific">Menopon gallinae</name>
    <name type="common">poultry shaft louse</name>
    <dbReference type="NCBI Taxonomy" id="328185"/>
    <lineage>
        <taxon>Eukaryota</taxon>
        <taxon>Metazoa</taxon>
        <taxon>Ecdysozoa</taxon>
        <taxon>Arthropoda</taxon>
        <taxon>Hexapoda</taxon>
        <taxon>Insecta</taxon>
        <taxon>Pterygota</taxon>
        <taxon>Neoptera</taxon>
        <taxon>Paraneoptera</taxon>
        <taxon>Psocodea</taxon>
        <taxon>Troctomorpha</taxon>
        <taxon>Phthiraptera</taxon>
        <taxon>Amblycera</taxon>
        <taxon>Menoponidae</taxon>
        <taxon>Menopon</taxon>
    </lineage>
</organism>
<dbReference type="InterPro" id="IPR012309">
    <property type="entry name" value="DNA_ligase_ATP-dep_C"/>
</dbReference>
<evidence type="ECO:0000256" key="21">
    <source>
        <dbReference type="SAM" id="MobiDB-lite"/>
    </source>
</evidence>
<keyword evidence="4 19" id="KW-0436">Ligase</keyword>
<feature type="compositionally biased region" description="Polar residues" evidence="21">
    <location>
        <begin position="108"/>
        <end position="118"/>
    </location>
</feature>
<dbReference type="InterPro" id="IPR012340">
    <property type="entry name" value="NA-bd_OB-fold"/>
</dbReference>
<keyword evidence="8 19" id="KW-0547">Nucleotide-binding</keyword>
<dbReference type="NCBIfam" id="TIGR00574">
    <property type="entry name" value="dnl1"/>
    <property type="match status" value="1"/>
</dbReference>
<evidence type="ECO:0000256" key="11">
    <source>
        <dbReference type="ARBA" id="ARBA00022833"/>
    </source>
</evidence>
<evidence type="ECO:0000256" key="18">
    <source>
        <dbReference type="ARBA" id="ARBA00034003"/>
    </source>
</evidence>
<dbReference type="PROSITE" id="PS00697">
    <property type="entry name" value="DNA_LIGASE_A1"/>
    <property type="match status" value="1"/>
</dbReference>
<keyword evidence="17" id="KW-0131">Cell cycle</keyword>
<dbReference type="Gene3D" id="3.30.1740.10">
    <property type="entry name" value="Zinc finger, PARP-type"/>
    <property type="match status" value="1"/>
</dbReference>
<dbReference type="PANTHER" id="PTHR45674">
    <property type="entry name" value="DNA LIGASE 1/3 FAMILY MEMBER"/>
    <property type="match status" value="1"/>
</dbReference>
<dbReference type="GO" id="GO:0008270">
    <property type="term" value="F:zinc ion binding"/>
    <property type="evidence" value="ECO:0007669"/>
    <property type="project" value="UniProtKB-KW"/>
</dbReference>
<reference evidence="25" key="1">
    <citation type="journal article" date="2024" name="Gigascience">
        <title>Chromosome-level genome of the poultry shaft louse Menopon gallinae provides insight into the host-switching and adaptive evolution of parasitic lice.</title>
        <authorList>
            <person name="Xu Y."/>
            <person name="Ma L."/>
            <person name="Liu S."/>
            <person name="Liang Y."/>
            <person name="Liu Q."/>
            <person name="He Z."/>
            <person name="Tian L."/>
            <person name="Duan Y."/>
            <person name="Cai W."/>
            <person name="Li H."/>
            <person name="Song F."/>
        </authorList>
    </citation>
    <scope>NUCLEOTIDE SEQUENCE</scope>
    <source>
        <strain evidence="25">Cailab_2023a</strain>
    </source>
</reference>
<evidence type="ECO:0000256" key="10">
    <source>
        <dbReference type="ARBA" id="ARBA00022771"/>
    </source>
</evidence>
<keyword evidence="5" id="KW-0132">Cell division</keyword>
<keyword evidence="12 19" id="KW-0067">ATP-binding</keyword>
<dbReference type="InterPro" id="IPR012308">
    <property type="entry name" value="DNA_ligase_ATP-dep_N"/>
</dbReference>
<proteinExistence type="inferred from homology"/>
<dbReference type="SUPFAM" id="SSF50249">
    <property type="entry name" value="Nucleic acid-binding proteins"/>
    <property type="match status" value="1"/>
</dbReference>
<dbReference type="EC" id="6.5.1.1" evidence="19"/>
<comment type="catalytic activity">
    <reaction evidence="18 19">
        <text>ATP + (deoxyribonucleotide)n-3'-hydroxyl + 5'-phospho-(deoxyribonucleotide)m = (deoxyribonucleotide)n+m + AMP + diphosphate.</text>
        <dbReference type="EC" id="6.5.1.1"/>
    </reaction>
</comment>
<evidence type="ECO:0000256" key="20">
    <source>
        <dbReference type="RuleBase" id="RU004196"/>
    </source>
</evidence>
<sequence>MKMEETGEEIEKPFYVDRAKTGRAGCKKCKKKIDQGELRFAKIGHNPFGAGTMKMWHHIPCIFEVFAKQRATTKKIESPDDIGGWFDISEDDRQEIMSHFSPELKQVFSKNQPAQTPKKNQETEKISSDLAPNDNEKDMSFRAFRKVCSDVAEAASYLVKTNIVKEFLTHGSDGSSFKGDVELWCRLLLPGVVKRNYNLQSKQLIKIFSRILDAKQEEMLEDLEKGDVAETIATFFQDSQSHQPSSKSKLSMREVDNFLESLSGMTKEDEQTFHFTKIIKKCTANDLKMIIRLIKHDLRINCGAKHILEALHPDAYKAFQASRDIKAVVKNALKAKSKAPTEVKEKNVGMNVNLKLMTPVLPMLAQACTSVDMAMKKCPNGMFSEVKYDGERVQLHKEGNNFKYFSRSLKPVLPHKVNHFKDYIPQAFPHGQDLILDAEILMVDNSGKPLPFGTLGIHKKSEFKDANVCLFVFDCIYYNGDSLMNTPIKERKRILKKNMVEIKNHIMFSETEEIHKSEDLEAMMTKVFRLGLEGLVLKPLESTYEPGKRHWLKMKKDYLYEGAMADSADLVVLGAWFGTGNKGGIMSIFLMGCYDESTKTWRTVTKVHSGHDDSTLERLQKELDVIKISKDVSKVPSWLKCTKTMVPDFVAKDPRKMPVWEVTGAEFTQNQVHTAEGISIRFPRVTRIRDDKDWATATTLSELKELFKASKDTATFTLKGTAEDENGVKSKSASVKSDSPSSKTSKSSSSESSSPPKKGKSKGDDISSSASKRSKPASTDSPAPKKPKLRVEEDTEETDTDEDVSPEASASDEVIANPLPDVFDGCVIQMPKRYKDTEFLRRYLIAYGAVLYDPTKNNTIENAKNKVTHVIHVKGKSALTKEDYWADNVRHVQVNWIWDSIKLLERQKEKNYAVICS</sequence>
<keyword evidence="10" id="KW-0863">Zinc-finger</keyword>
<feature type="domain" description="ATP-dependent DNA ligase family profile" evidence="23">
    <location>
        <begin position="461"/>
        <end position="595"/>
    </location>
</feature>
<feature type="region of interest" description="Disordered" evidence="21">
    <location>
        <begin position="107"/>
        <end position="134"/>
    </location>
</feature>
<dbReference type="GO" id="GO:0005524">
    <property type="term" value="F:ATP binding"/>
    <property type="evidence" value="ECO:0007669"/>
    <property type="project" value="UniProtKB-KW"/>
</dbReference>
<keyword evidence="15 19" id="KW-0234">DNA repair</keyword>
<comment type="similarity">
    <text evidence="3 20">Belongs to the ATP-dependent DNA ligase family.</text>
</comment>
<comment type="subcellular location">
    <subcellularLocation>
        <location evidence="2">Nucleus</location>
    </subcellularLocation>
</comment>
<dbReference type="Gene3D" id="3.30.1490.70">
    <property type="match status" value="1"/>
</dbReference>
<evidence type="ECO:0000256" key="6">
    <source>
        <dbReference type="ARBA" id="ARBA00022705"/>
    </source>
</evidence>
<dbReference type="Gene3D" id="2.40.50.140">
    <property type="entry name" value="Nucleic acid-binding proteins"/>
    <property type="match status" value="1"/>
</dbReference>
<dbReference type="GO" id="GO:0070421">
    <property type="term" value="C:DNA ligase III-XRCC1 complex"/>
    <property type="evidence" value="ECO:0007669"/>
    <property type="project" value="TreeGrafter"/>
</dbReference>
<dbReference type="FunFam" id="1.10.3260.10:FF:000002">
    <property type="entry name" value="DNA ligase"/>
    <property type="match status" value="1"/>
</dbReference>
<evidence type="ECO:0000256" key="1">
    <source>
        <dbReference type="ARBA" id="ARBA00001946"/>
    </source>
</evidence>
<dbReference type="Pfam" id="PF00645">
    <property type="entry name" value="zf-PARP"/>
    <property type="match status" value="1"/>
</dbReference>
<dbReference type="EMBL" id="JARGDH010000004">
    <property type="protein sequence ID" value="KAL0271537.1"/>
    <property type="molecule type" value="Genomic_DNA"/>
</dbReference>
<evidence type="ECO:0000256" key="9">
    <source>
        <dbReference type="ARBA" id="ARBA00022763"/>
    </source>
</evidence>
<dbReference type="PROSITE" id="PS50160">
    <property type="entry name" value="DNA_LIGASE_A3"/>
    <property type="match status" value="1"/>
</dbReference>
<dbReference type="InterPro" id="IPR000977">
    <property type="entry name" value="DNA_ligase_ATP-dep"/>
</dbReference>
<dbReference type="PROSITE" id="PS50172">
    <property type="entry name" value="BRCT"/>
    <property type="match status" value="1"/>
</dbReference>
<dbReference type="SUPFAM" id="SSF56091">
    <property type="entry name" value="DNA ligase/mRNA capping enzyme, catalytic domain"/>
    <property type="match status" value="1"/>
</dbReference>
<dbReference type="GO" id="GO:0051301">
    <property type="term" value="P:cell division"/>
    <property type="evidence" value="ECO:0007669"/>
    <property type="project" value="UniProtKB-KW"/>
</dbReference>
<dbReference type="SUPFAM" id="SSF57716">
    <property type="entry name" value="Glucocorticoid receptor-like (DNA-binding domain)"/>
    <property type="match status" value="1"/>
</dbReference>
<evidence type="ECO:0000256" key="5">
    <source>
        <dbReference type="ARBA" id="ARBA00022618"/>
    </source>
</evidence>
<dbReference type="GO" id="GO:0006310">
    <property type="term" value="P:DNA recombination"/>
    <property type="evidence" value="ECO:0007669"/>
    <property type="project" value="UniProtKB-KW"/>
</dbReference>
<dbReference type="AlphaFoldDB" id="A0AAW2HPV2"/>
<evidence type="ECO:0000256" key="16">
    <source>
        <dbReference type="ARBA" id="ARBA00023242"/>
    </source>
</evidence>
<dbReference type="InterPro" id="IPR036420">
    <property type="entry name" value="BRCT_dom_sf"/>
</dbReference>
<dbReference type="Pfam" id="PF04679">
    <property type="entry name" value="DNA_ligase_A_C"/>
    <property type="match status" value="1"/>
</dbReference>
<dbReference type="InterPro" id="IPR050191">
    <property type="entry name" value="ATP-dep_DNA_ligase"/>
</dbReference>
<evidence type="ECO:0000259" key="22">
    <source>
        <dbReference type="PROSITE" id="PS50064"/>
    </source>
</evidence>
<evidence type="ECO:0000313" key="25">
    <source>
        <dbReference type="EMBL" id="KAL0271537.1"/>
    </source>
</evidence>
<dbReference type="FunFam" id="3.30.470.30:FF:000003">
    <property type="entry name" value="DNA ligase"/>
    <property type="match status" value="1"/>
</dbReference>
<dbReference type="Gene3D" id="1.10.3260.10">
    <property type="entry name" value="DNA ligase, ATP-dependent, N-terminal domain"/>
    <property type="match status" value="1"/>
</dbReference>
<evidence type="ECO:0000256" key="14">
    <source>
        <dbReference type="ARBA" id="ARBA00023172"/>
    </source>
</evidence>
<dbReference type="InterPro" id="IPR012310">
    <property type="entry name" value="DNA_ligase_ATP-dep_cent"/>
</dbReference>
<feature type="compositionally biased region" description="Low complexity" evidence="21">
    <location>
        <begin position="729"/>
        <end position="756"/>
    </location>
</feature>
<comment type="caution">
    <text evidence="25">The sequence shown here is derived from an EMBL/GenBank/DDBJ whole genome shotgun (WGS) entry which is preliminary data.</text>
</comment>
<keyword evidence="11" id="KW-0862">Zinc</keyword>
<evidence type="ECO:0000256" key="4">
    <source>
        <dbReference type="ARBA" id="ARBA00022598"/>
    </source>
</evidence>
<dbReference type="SUPFAM" id="SSF117018">
    <property type="entry name" value="ATP-dependent DNA ligase DNA-binding domain"/>
    <property type="match status" value="1"/>
</dbReference>
<dbReference type="InterPro" id="IPR031916">
    <property type="entry name" value="LIG3_BRCT"/>
</dbReference>
<keyword evidence="9 19" id="KW-0227">DNA damage</keyword>
<dbReference type="Gene3D" id="3.40.50.10190">
    <property type="entry name" value="BRCT domain"/>
    <property type="match status" value="1"/>
</dbReference>
<evidence type="ECO:0000256" key="2">
    <source>
        <dbReference type="ARBA" id="ARBA00004123"/>
    </source>
</evidence>
<name>A0AAW2HPV2_9NEOP</name>
<keyword evidence="16" id="KW-0539">Nucleus</keyword>
<dbReference type="GO" id="GO:0071897">
    <property type="term" value="P:DNA biosynthetic process"/>
    <property type="evidence" value="ECO:0007669"/>
    <property type="project" value="InterPro"/>
</dbReference>
<dbReference type="Pfam" id="PF16759">
    <property type="entry name" value="LIG3_BRCT"/>
    <property type="match status" value="1"/>
</dbReference>
<evidence type="ECO:0000256" key="17">
    <source>
        <dbReference type="ARBA" id="ARBA00023306"/>
    </source>
</evidence>
<dbReference type="GO" id="GO:0003910">
    <property type="term" value="F:DNA ligase (ATP) activity"/>
    <property type="evidence" value="ECO:0007669"/>
    <property type="project" value="UniProtKB-EC"/>
</dbReference>
<gene>
    <name evidence="25" type="ORF">PYX00_008599</name>
</gene>
<evidence type="ECO:0000256" key="12">
    <source>
        <dbReference type="ARBA" id="ARBA00022840"/>
    </source>
</evidence>
<protein>
    <recommendedName>
        <fullName evidence="19">DNA ligase</fullName>
        <ecNumber evidence="19">6.5.1.1</ecNumber>
    </recommendedName>
</protein>
<dbReference type="SUPFAM" id="SSF52113">
    <property type="entry name" value="BRCT domain"/>
    <property type="match status" value="1"/>
</dbReference>
<feature type="compositionally biased region" description="Acidic residues" evidence="21">
    <location>
        <begin position="793"/>
        <end position="805"/>
    </location>
</feature>
<dbReference type="InterPro" id="IPR016059">
    <property type="entry name" value="DNA_ligase_ATP-dep_CS"/>
</dbReference>
<accession>A0AAW2HPV2</accession>